<keyword evidence="17" id="KW-1185">Reference proteome</keyword>
<dbReference type="InterPro" id="IPR000013">
    <property type="entry name" value="Peptidase_M7"/>
</dbReference>
<dbReference type="Gene3D" id="3.40.390.10">
    <property type="entry name" value="Collagenase (Catalytic Domain)"/>
    <property type="match status" value="1"/>
</dbReference>
<comment type="subcellular location">
    <subcellularLocation>
        <location evidence="3">Secreted</location>
    </subcellularLocation>
</comment>
<protein>
    <recommendedName>
        <fullName evidence="6">Extracellular small neutral protease</fullName>
        <ecNumber evidence="5">3.4.24.77</ecNumber>
    </recommendedName>
    <alternativeName>
        <fullName evidence="14">Snapalysin</fullName>
    </alternativeName>
</protein>
<evidence type="ECO:0000256" key="13">
    <source>
        <dbReference type="ARBA" id="ARBA00023157"/>
    </source>
</evidence>
<comment type="catalytic activity">
    <reaction evidence="1">
        <text>Hydrolyzes proteins with a preference for Tyr or Phe in the P1' position. Has no action on amino-acid p-nitroanilides.</text>
        <dbReference type="EC" id="3.4.24.77"/>
    </reaction>
</comment>
<evidence type="ECO:0000256" key="7">
    <source>
        <dbReference type="ARBA" id="ARBA00022525"/>
    </source>
</evidence>
<gene>
    <name evidence="16" type="ORF">GCM10019016_124270</name>
</gene>
<evidence type="ECO:0000256" key="4">
    <source>
        <dbReference type="ARBA" id="ARBA00006571"/>
    </source>
</evidence>
<dbReference type="RefSeq" id="WP_193457197.1">
    <property type="nucleotide sequence ID" value="NZ_BAAAXF010000082.1"/>
</dbReference>
<evidence type="ECO:0000256" key="10">
    <source>
        <dbReference type="ARBA" id="ARBA00022801"/>
    </source>
</evidence>
<keyword evidence="10" id="KW-0378">Hydrolase</keyword>
<evidence type="ECO:0000256" key="3">
    <source>
        <dbReference type="ARBA" id="ARBA00004613"/>
    </source>
</evidence>
<keyword evidence="7" id="KW-0964">Secreted</keyword>
<evidence type="ECO:0000256" key="5">
    <source>
        <dbReference type="ARBA" id="ARBA00012325"/>
    </source>
</evidence>
<evidence type="ECO:0000256" key="14">
    <source>
        <dbReference type="ARBA" id="ARBA00029927"/>
    </source>
</evidence>
<keyword evidence="8" id="KW-0645">Protease</keyword>
<accession>A0ABP6UED8</accession>
<evidence type="ECO:0000256" key="9">
    <source>
        <dbReference type="ARBA" id="ARBA00022723"/>
    </source>
</evidence>
<evidence type="ECO:0000256" key="15">
    <source>
        <dbReference type="SAM" id="SignalP"/>
    </source>
</evidence>
<organism evidence="16 17">
    <name type="scientific">Streptomyces prasinosporus</name>
    <dbReference type="NCBI Taxonomy" id="68256"/>
    <lineage>
        <taxon>Bacteria</taxon>
        <taxon>Bacillati</taxon>
        <taxon>Actinomycetota</taxon>
        <taxon>Actinomycetes</taxon>
        <taxon>Kitasatosporales</taxon>
        <taxon>Streptomycetaceae</taxon>
        <taxon>Streptomyces</taxon>
        <taxon>Streptomyces albogriseolus group</taxon>
    </lineage>
</organism>
<dbReference type="EC" id="3.4.24.77" evidence="5"/>
<name>A0ABP6UED8_9ACTN</name>
<keyword evidence="13" id="KW-1015">Disulfide bond</keyword>
<dbReference type="InterPro" id="IPR024079">
    <property type="entry name" value="MetalloPept_cat_dom_sf"/>
</dbReference>
<dbReference type="Pfam" id="PF02031">
    <property type="entry name" value="Peptidase_M7"/>
    <property type="match status" value="1"/>
</dbReference>
<keyword evidence="15" id="KW-0732">Signal</keyword>
<evidence type="ECO:0000256" key="6">
    <source>
        <dbReference type="ARBA" id="ARBA00019129"/>
    </source>
</evidence>
<reference evidence="17" key="1">
    <citation type="journal article" date="2019" name="Int. J. Syst. Evol. Microbiol.">
        <title>The Global Catalogue of Microorganisms (GCM) 10K type strain sequencing project: providing services to taxonomists for standard genome sequencing and annotation.</title>
        <authorList>
            <consortium name="The Broad Institute Genomics Platform"/>
            <consortium name="The Broad Institute Genome Sequencing Center for Infectious Disease"/>
            <person name="Wu L."/>
            <person name="Ma J."/>
        </authorList>
    </citation>
    <scope>NUCLEOTIDE SEQUENCE [LARGE SCALE GENOMIC DNA]</scope>
    <source>
        <strain evidence="17">JCM 4816</strain>
    </source>
</reference>
<evidence type="ECO:0000256" key="12">
    <source>
        <dbReference type="ARBA" id="ARBA00023049"/>
    </source>
</evidence>
<dbReference type="Proteomes" id="UP001501455">
    <property type="component" value="Unassembled WGS sequence"/>
</dbReference>
<dbReference type="SUPFAM" id="SSF55486">
    <property type="entry name" value="Metalloproteases ('zincins'), catalytic domain"/>
    <property type="match status" value="1"/>
</dbReference>
<comment type="similarity">
    <text evidence="4">Belongs to the peptidase M7 family.</text>
</comment>
<sequence>MRIRTLTGAVAAVLVLSGPVAGGQAEAVRPAATAAPPGDTRVLTYDAGRAGEFASAVDRGAAVWNDSVDAVELRPAASGEPADIRVVAVDGWPRTVLGGLGSGTVYFGREAVADGHSTVRIAAHELGHVLGLPDRKPGPCSELMSGASAGPSCASARPNAAERAEVEEKFERAPAGLSMGPM</sequence>
<comment type="caution">
    <text evidence="16">The sequence shown here is derived from an EMBL/GenBank/DDBJ whole genome shotgun (WGS) entry which is preliminary data.</text>
</comment>
<dbReference type="EMBL" id="BAAAXF010000082">
    <property type="protein sequence ID" value="GAA3505314.1"/>
    <property type="molecule type" value="Genomic_DNA"/>
</dbReference>
<feature type="signal peptide" evidence="15">
    <location>
        <begin position="1"/>
        <end position="22"/>
    </location>
</feature>
<dbReference type="GO" id="GO:0008237">
    <property type="term" value="F:metallopeptidase activity"/>
    <property type="evidence" value="ECO:0007669"/>
    <property type="project" value="UniProtKB-KW"/>
</dbReference>
<evidence type="ECO:0000256" key="8">
    <source>
        <dbReference type="ARBA" id="ARBA00022670"/>
    </source>
</evidence>
<evidence type="ECO:0000313" key="16">
    <source>
        <dbReference type="EMBL" id="GAA3505314.1"/>
    </source>
</evidence>
<evidence type="ECO:0000256" key="2">
    <source>
        <dbReference type="ARBA" id="ARBA00001947"/>
    </source>
</evidence>
<comment type="cofactor">
    <cofactor evidence="2">
        <name>Zn(2+)</name>
        <dbReference type="ChEBI" id="CHEBI:29105"/>
    </cofactor>
</comment>
<keyword evidence="9" id="KW-0479">Metal-binding</keyword>
<keyword evidence="12 16" id="KW-0482">Metalloprotease</keyword>
<feature type="chain" id="PRO_5045864329" description="Extracellular small neutral protease" evidence="15">
    <location>
        <begin position="23"/>
        <end position="182"/>
    </location>
</feature>
<evidence type="ECO:0000256" key="1">
    <source>
        <dbReference type="ARBA" id="ARBA00000612"/>
    </source>
</evidence>
<evidence type="ECO:0000256" key="11">
    <source>
        <dbReference type="ARBA" id="ARBA00022833"/>
    </source>
</evidence>
<evidence type="ECO:0000313" key="17">
    <source>
        <dbReference type="Proteomes" id="UP001501455"/>
    </source>
</evidence>
<proteinExistence type="inferred from homology"/>
<dbReference type="PRINTS" id="PR00787">
    <property type="entry name" value="NEUTRALPTASE"/>
</dbReference>
<keyword evidence="11" id="KW-0862">Zinc</keyword>